<keyword evidence="2" id="KW-0067">ATP-binding</keyword>
<accession>A0A2M7GZF8</accession>
<name>A0A2M7GZF8_9BACT</name>
<dbReference type="GO" id="GO:0004066">
    <property type="term" value="F:asparagine synthase (glutamine-hydrolyzing) activity"/>
    <property type="evidence" value="ECO:0007669"/>
    <property type="project" value="InterPro"/>
</dbReference>
<dbReference type="EMBL" id="PFFY01000101">
    <property type="protein sequence ID" value="PIW33883.1"/>
    <property type="molecule type" value="Genomic_DNA"/>
</dbReference>
<dbReference type="GO" id="GO:0005524">
    <property type="term" value="F:ATP binding"/>
    <property type="evidence" value="ECO:0007669"/>
    <property type="project" value="UniProtKB-KW"/>
</dbReference>
<dbReference type="GO" id="GO:0006529">
    <property type="term" value="P:asparagine biosynthetic process"/>
    <property type="evidence" value="ECO:0007669"/>
    <property type="project" value="InterPro"/>
</dbReference>
<evidence type="ECO:0000313" key="4">
    <source>
        <dbReference type="EMBL" id="PIW33883.1"/>
    </source>
</evidence>
<proteinExistence type="predicted"/>
<evidence type="ECO:0000259" key="3">
    <source>
        <dbReference type="Pfam" id="PF00733"/>
    </source>
</evidence>
<dbReference type="InterPro" id="IPR014729">
    <property type="entry name" value="Rossmann-like_a/b/a_fold"/>
</dbReference>
<reference evidence="5" key="1">
    <citation type="submission" date="2017-09" db="EMBL/GenBank/DDBJ databases">
        <title>Depth-based differentiation of microbial function through sediment-hosted aquifers and enrichment of novel symbionts in the deep terrestrial subsurface.</title>
        <authorList>
            <person name="Probst A.J."/>
            <person name="Ladd B."/>
            <person name="Jarett J.K."/>
            <person name="Geller-Mcgrath D.E."/>
            <person name="Sieber C.M.K."/>
            <person name="Emerson J.B."/>
            <person name="Anantharaman K."/>
            <person name="Thomas B.C."/>
            <person name="Malmstrom R."/>
            <person name="Stieglmeier M."/>
            <person name="Klingl A."/>
            <person name="Woyke T."/>
            <person name="Ryan C.M."/>
            <person name="Banfield J.F."/>
        </authorList>
    </citation>
    <scope>NUCLEOTIDE SEQUENCE [LARGE SCALE GENOMIC DNA]</scope>
</reference>
<dbReference type="SUPFAM" id="SSF52402">
    <property type="entry name" value="Adenine nucleotide alpha hydrolases-like"/>
    <property type="match status" value="1"/>
</dbReference>
<evidence type="ECO:0000256" key="2">
    <source>
        <dbReference type="ARBA" id="ARBA00022840"/>
    </source>
</evidence>
<dbReference type="InterPro" id="IPR050795">
    <property type="entry name" value="Asn_Synthetase"/>
</dbReference>
<comment type="caution">
    <text evidence="4">The sequence shown here is derived from an EMBL/GenBank/DDBJ whole genome shotgun (WGS) entry which is preliminary data.</text>
</comment>
<dbReference type="Pfam" id="PF00733">
    <property type="entry name" value="Asn_synthase"/>
    <property type="match status" value="1"/>
</dbReference>
<dbReference type="PANTHER" id="PTHR11772">
    <property type="entry name" value="ASPARAGINE SYNTHETASE"/>
    <property type="match status" value="1"/>
</dbReference>
<sequence length="240" mass="27931">FLNLKWHRKKVEIKEAIKAIPKVIKILKTFDPAIPNDLAIFFGLKMAKQKRIKTVITADGADELFAGYSYMRHLNLKEYLPKVASRMNFSSNELGKSLGIKIRQPYINKKFIKFALSIPPGLKIKREKNKIWGKWILRKAFEDFLPEEIIWRKKMPIESGSGFGKLRQILTSKISDEEFREAQRLPVRFRNKEHFYYYRIYREIIGDIPLPKKDEKKCSGCGTGLPPQNSHCKVCGAFPV</sequence>
<organism evidence="4 5">
    <name type="scientific">bacterium (Candidatus Ratteibacteria) CG15_BIG_FIL_POST_REV_8_21_14_020_41_12</name>
    <dbReference type="NCBI Taxonomy" id="2014291"/>
    <lineage>
        <taxon>Bacteria</taxon>
        <taxon>Candidatus Ratteibacteria</taxon>
    </lineage>
</organism>
<protein>
    <submittedName>
        <fullName evidence="4">Asparagine synthase</fullName>
    </submittedName>
</protein>
<dbReference type="AlphaFoldDB" id="A0A2M7GZF8"/>
<evidence type="ECO:0000313" key="5">
    <source>
        <dbReference type="Proteomes" id="UP000230025"/>
    </source>
</evidence>
<dbReference type="Gene3D" id="3.40.50.620">
    <property type="entry name" value="HUPs"/>
    <property type="match status" value="1"/>
</dbReference>
<feature type="non-terminal residue" evidence="4">
    <location>
        <position position="1"/>
    </location>
</feature>
<keyword evidence="1" id="KW-0547">Nucleotide-binding</keyword>
<evidence type="ECO:0000256" key="1">
    <source>
        <dbReference type="ARBA" id="ARBA00022741"/>
    </source>
</evidence>
<dbReference type="Proteomes" id="UP000230025">
    <property type="component" value="Unassembled WGS sequence"/>
</dbReference>
<feature type="domain" description="Asparagine synthetase" evidence="3">
    <location>
        <begin position="71"/>
        <end position="183"/>
    </location>
</feature>
<dbReference type="PANTHER" id="PTHR11772:SF46">
    <property type="entry name" value="ASPARAGINE SYNTHETASE DOMAIN-CONTAINING PROTEIN"/>
    <property type="match status" value="1"/>
</dbReference>
<gene>
    <name evidence="4" type="ORF">COW28_02230</name>
</gene>
<dbReference type="CDD" id="cd01991">
    <property type="entry name" value="Asn_synthase_B_C"/>
    <property type="match status" value="1"/>
</dbReference>
<dbReference type="InterPro" id="IPR001962">
    <property type="entry name" value="Asn_synthase"/>
</dbReference>
<dbReference type="GO" id="GO:0005829">
    <property type="term" value="C:cytosol"/>
    <property type="evidence" value="ECO:0007669"/>
    <property type="project" value="TreeGrafter"/>
</dbReference>